<dbReference type="PANTHER" id="PTHR43156:SF2">
    <property type="entry name" value="STAGE II SPORULATION PROTEIN E"/>
    <property type="match status" value="1"/>
</dbReference>
<dbReference type="InterPro" id="IPR001932">
    <property type="entry name" value="PPM-type_phosphatase-like_dom"/>
</dbReference>
<dbReference type="SUPFAM" id="SSF81606">
    <property type="entry name" value="PP2C-like"/>
    <property type="match status" value="1"/>
</dbReference>
<dbReference type="Pfam" id="PF07228">
    <property type="entry name" value="SpoIIE"/>
    <property type="match status" value="1"/>
</dbReference>
<dbReference type="Gene3D" id="3.30.450.20">
    <property type="entry name" value="PAS domain"/>
    <property type="match status" value="1"/>
</dbReference>
<evidence type="ECO:0000256" key="1">
    <source>
        <dbReference type="ARBA" id="ARBA00022801"/>
    </source>
</evidence>
<proteinExistence type="predicted"/>
<dbReference type="InterPro" id="IPR052016">
    <property type="entry name" value="Bact_Sigma-Reg"/>
</dbReference>
<dbReference type="SMART" id="SM00331">
    <property type="entry name" value="PP2C_SIG"/>
    <property type="match status" value="1"/>
</dbReference>
<dbReference type="Gene3D" id="3.60.40.10">
    <property type="entry name" value="PPM-type phosphatase domain"/>
    <property type="match status" value="1"/>
</dbReference>
<dbReference type="RefSeq" id="WP_332900682.1">
    <property type="nucleotide sequence ID" value="NZ_JBAGLP010000099.1"/>
</dbReference>
<accession>A0ABU7Z2Z7</accession>
<name>A0ABU7Z2Z7_9MICO</name>
<feature type="domain" description="PPM-type phosphatase" evidence="2">
    <location>
        <begin position="306"/>
        <end position="518"/>
    </location>
</feature>
<dbReference type="EMBL" id="JBAGLP010000099">
    <property type="protein sequence ID" value="MEG3613798.1"/>
    <property type="molecule type" value="Genomic_DNA"/>
</dbReference>
<protein>
    <submittedName>
        <fullName evidence="3">SpoIIE family protein phosphatase</fullName>
    </submittedName>
</protein>
<evidence type="ECO:0000313" key="4">
    <source>
        <dbReference type="Proteomes" id="UP001310387"/>
    </source>
</evidence>
<evidence type="ECO:0000313" key="3">
    <source>
        <dbReference type="EMBL" id="MEG3613798.1"/>
    </source>
</evidence>
<dbReference type="Proteomes" id="UP001310387">
    <property type="component" value="Unassembled WGS sequence"/>
</dbReference>
<gene>
    <name evidence="3" type="ORF">V5O49_01530</name>
</gene>
<keyword evidence="4" id="KW-1185">Reference proteome</keyword>
<keyword evidence="1" id="KW-0378">Hydrolase</keyword>
<reference evidence="3" key="1">
    <citation type="journal article" date="2024" name="Antonie Van Leeuwenhoek">
        <title>Isoptericola haloaureus sp. nov., a dimorphic actinobacterium isolated from mangrove sediments of southeast India, implicating biosaline agricultural significance through nitrogen fixation and salt tolerance genes.</title>
        <authorList>
            <person name="Prathaban M."/>
            <person name="Prathiviraj R."/>
            <person name="Ravichandran M."/>
            <person name="Natarajan S.D."/>
            <person name="Sobanaa M."/>
            <person name="Hari Krishna Kumar S."/>
            <person name="Chandrasekar V."/>
            <person name="Selvin J."/>
        </authorList>
    </citation>
    <scope>NUCLEOTIDE SEQUENCE</scope>
    <source>
        <strain evidence="3">MP1014</strain>
    </source>
</reference>
<evidence type="ECO:0000259" key="2">
    <source>
        <dbReference type="SMART" id="SM00331"/>
    </source>
</evidence>
<sequence>MADWFSTTVRGQDCAEAALRVDWGSTPLGDPAGWPRALRSAVELCFSTRFAVLVTWGPELTMIYNDGYRDMLGSDLHPRAMGAAAPELWGQIWDDVGPLFDDVMRSGLPTWDVDLPLLMDRSGFVEETRFTFSYSPLRDDDGVVRGVMDIATETTDQVVDRRRLSTLSRLSTALHGHRSDPATVARVATEVLLEAEDVTEVDVSLDVPVDGAGPAQPSPMAQPVWHGPLLVAPLAPHPDRAALGSITLRGTDRRPLDETQRAFLLLLATTVSNAVAEADEHRRRVTHLRSVSDTLQRAMVPDTPSSPRWQVRYRPADDNLSVGGDWFDVIELSGGRFGLVVGDCVGHGIGAAASMGRLSSAGRAVLLAGSGPAQTLSMLDDFARTVPGAENATVFCGIVDPQAMTLTYSSAGHPPGLLLAADGSTAWLAEARSVPLTLPHRGRTEHETTLSPGDLVLLYTDGLVERRDTRLRTGLERLATVAGAARAETSLDALPERLMDDMLADGARDDVALVVYRAG</sequence>
<dbReference type="PANTHER" id="PTHR43156">
    <property type="entry name" value="STAGE II SPORULATION PROTEIN E-RELATED"/>
    <property type="match status" value="1"/>
</dbReference>
<dbReference type="InterPro" id="IPR036457">
    <property type="entry name" value="PPM-type-like_dom_sf"/>
</dbReference>
<reference evidence="3" key="2">
    <citation type="submission" date="2024-02" db="EMBL/GenBank/DDBJ databases">
        <authorList>
            <person name="Prathaban M."/>
            <person name="Mythili R."/>
            <person name="Sharmila Devi N."/>
            <person name="Sobanaa M."/>
            <person name="Prathiviraj R."/>
            <person name="Selvin J."/>
        </authorList>
    </citation>
    <scope>NUCLEOTIDE SEQUENCE</scope>
    <source>
        <strain evidence="3">MP1014</strain>
    </source>
</reference>
<comment type="caution">
    <text evidence="3">The sequence shown here is derived from an EMBL/GenBank/DDBJ whole genome shotgun (WGS) entry which is preliminary data.</text>
</comment>
<organism evidence="3 4">
    <name type="scientific">Isoptericola haloaureus</name>
    <dbReference type="NCBI Taxonomy" id="1542902"/>
    <lineage>
        <taxon>Bacteria</taxon>
        <taxon>Bacillati</taxon>
        <taxon>Actinomycetota</taxon>
        <taxon>Actinomycetes</taxon>
        <taxon>Micrococcales</taxon>
        <taxon>Promicromonosporaceae</taxon>
        <taxon>Isoptericola</taxon>
    </lineage>
</organism>